<sequence>MFAQFQARYPTGCLISELLTIYHGKYVVRVSVQIDGVMRATGMAVADTIEVAEDQARIRALEIIGIQSSATTSTQPVTAEFPKHPVFSQERSELANTDSISTDTSWLSETVQPTFPQRTTPTAPSRIGAAPTGSNAPITSNLDWKRDSYVESPEIPSSINEVEQTVNYSKVTPIGSRFQDREISAVQSDRVDSEPIDPVAENTDLQDPIDLSEAIARIPIEMSRAGWTTEAGRDYLWRTFKKRSRSQLSSEQVMQFYNHLKSLPNATP</sequence>
<dbReference type="AlphaFoldDB" id="A0A926ZEJ9"/>
<organism evidence="2 3">
    <name type="scientific">Aerosakkonema funiforme FACHB-1375</name>
    <dbReference type="NCBI Taxonomy" id="2949571"/>
    <lineage>
        <taxon>Bacteria</taxon>
        <taxon>Bacillati</taxon>
        <taxon>Cyanobacteriota</taxon>
        <taxon>Cyanophyceae</taxon>
        <taxon>Oscillatoriophycideae</taxon>
        <taxon>Aerosakkonematales</taxon>
        <taxon>Aerosakkonemataceae</taxon>
        <taxon>Aerosakkonema</taxon>
    </lineage>
</organism>
<protein>
    <submittedName>
        <fullName evidence="2">Uncharacterized protein</fullName>
    </submittedName>
</protein>
<feature type="compositionally biased region" description="Polar residues" evidence="1">
    <location>
        <begin position="114"/>
        <end position="123"/>
    </location>
</feature>
<evidence type="ECO:0000313" key="2">
    <source>
        <dbReference type="EMBL" id="MBD2179840.1"/>
    </source>
</evidence>
<dbReference type="EMBL" id="JACJPW010000003">
    <property type="protein sequence ID" value="MBD2179840.1"/>
    <property type="molecule type" value="Genomic_DNA"/>
</dbReference>
<comment type="caution">
    <text evidence="2">The sequence shown here is derived from an EMBL/GenBank/DDBJ whole genome shotgun (WGS) entry which is preliminary data.</text>
</comment>
<evidence type="ECO:0000313" key="3">
    <source>
        <dbReference type="Proteomes" id="UP000641646"/>
    </source>
</evidence>
<feature type="region of interest" description="Disordered" evidence="1">
    <location>
        <begin position="114"/>
        <end position="140"/>
    </location>
</feature>
<gene>
    <name evidence="2" type="ORF">H6G03_01725</name>
</gene>
<reference evidence="2" key="2">
    <citation type="submission" date="2020-08" db="EMBL/GenBank/DDBJ databases">
        <authorList>
            <person name="Chen M."/>
            <person name="Teng W."/>
            <person name="Zhao L."/>
            <person name="Hu C."/>
            <person name="Zhou Y."/>
            <person name="Han B."/>
            <person name="Song L."/>
            <person name="Shu W."/>
        </authorList>
    </citation>
    <scope>NUCLEOTIDE SEQUENCE</scope>
    <source>
        <strain evidence="2">FACHB-1375</strain>
    </source>
</reference>
<dbReference type="RefSeq" id="WP_190461446.1">
    <property type="nucleotide sequence ID" value="NZ_JACJPW010000003.1"/>
</dbReference>
<keyword evidence="3" id="KW-1185">Reference proteome</keyword>
<proteinExistence type="predicted"/>
<reference evidence="2" key="1">
    <citation type="journal article" date="2015" name="ISME J.">
        <title>Draft Genome Sequence of Streptomyces incarnatus NRRL8089, which Produces the Nucleoside Antibiotic Sinefungin.</title>
        <authorList>
            <person name="Oshima K."/>
            <person name="Hattori M."/>
            <person name="Shimizu H."/>
            <person name="Fukuda K."/>
            <person name="Nemoto M."/>
            <person name="Inagaki K."/>
            <person name="Tamura T."/>
        </authorList>
    </citation>
    <scope>NUCLEOTIDE SEQUENCE</scope>
    <source>
        <strain evidence="2">FACHB-1375</strain>
    </source>
</reference>
<evidence type="ECO:0000256" key="1">
    <source>
        <dbReference type="SAM" id="MobiDB-lite"/>
    </source>
</evidence>
<name>A0A926ZEJ9_9CYAN</name>
<dbReference type="Proteomes" id="UP000641646">
    <property type="component" value="Unassembled WGS sequence"/>
</dbReference>
<accession>A0A926ZEJ9</accession>